<gene>
    <name evidence="5" type="ORF">BXP70_20125</name>
</gene>
<sequence>MNLAGNTVLITGGGSGIGWAIAERFLKAGSNVVICGRRVEKLQEAQQQYPQLRTRACDLADEADRVALFEWVKSEVPQLNVLVNNAGIQRRLHLANDEQAQDWSGHRQEIATNLDAPIHLATLFIPLLREQQHPAIINVSSGLAFTPAAFAPVYSATKAALHSFTLSLRHQLALTGIQVIEIIPPAVNTDLGGAGLHTQGVPLNEFTDSVMQRVAAGELEVGYGTSEERRNASRQELDAFFKKMNAS</sequence>
<dbReference type="PROSITE" id="PS00061">
    <property type="entry name" value="ADH_SHORT"/>
    <property type="match status" value="1"/>
</dbReference>
<evidence type="ECO:0000259" key="4">
    <source>
        <dbReference type="SMART" id="SM00822"/>
    </source>
</evidence>
<evidence type="ECO:0000256" key="3">
    <source>
        <dbReference type="RuleBase" id="RU000363"/>
    </source>
</evidence>
<comment type="similarity">
    <text evidence="1 3">Belongs to the short-chain dehydrogenases/reductases (SDR) family.</text>
</comment>
<accession>A0A243W9F5</accession>
<dbReference type="PRINTS" id="PR00080">
    <property type="entry name" value="SDRFAMILY"/>
</dbReference>
<evidence type="ECO:0000313" key="5">
    <source>
        <dbReference type="EMBL" id="OUJ71934.1"/>
    </source>
</evidence>
<organism evidence="5 6">
    <name type="scientific">Hymenobacter crusticola</name>
    <dbReference type="NCBI Taxonomy" id="1770526"/>
    <lineage>
        <taxon>Bacteria</taxon>
        <taxon>Pseudomonadati</taxon>
        <taxon>Bacteroidota</taxon>
        <taxon>Cytophagia</taxon>
        <taxon>Cytophagales</taxon>
        <taxon>Hymenobacteraceae</taxon>
        <taxon>Hymenobacter</taxon>
    </lineage>
</organism>
<dbReference type="InterPro" id="IPR020904">
    <property type="entry name" value="Sc_DH/Rdtase_CS"/>
</dbReference>
<dbReference type="GO" id="GO:0016491">
    <property type="term" value="F:oxidoreductase activity"/>
    <property type="evidence" value="ECO:0007669"/>
    <property type="project" value="UniProtKB-KW"/>
</dbReference>
<dbReference type="PANTHER" id="PTHR44196:SF1">
    <property type="entry name" value="DEHYDROGENASE_REDUCTASE SDR FAMILY MEMBER 7B"/>
    <property type="match status" value="1"/>
</dbReference>
<protein>
    <submittedName>
        <fullName evidence="5">Short-chain dehydrogenase</fullName>
    </submittedName>
</protein>
<evidence type="ECO:0000313" key="6">
    <source>
        <dbReference type="Proteomes" id="UP000194873"/>
    </source>
</evidence>
<dbReference type="EMBL" id="MTSE01000013">
    <property type="protein sequence ID" value="OUJ71934.1"/>
    <property type="molecule type" value="Genomic_DNA"/>
</dbReference>
<keyword evidence="2" id="KW-0560">Oxidoreductase</keyword>
<name>A0A243W9F5_9BACT</name>
<dbReference type="Proteomes" id="UP000194873">
    <property type="component" value="Unassembled WGS sequence"/>
</dbReference>
<keyword evidence="6" id="KW-1185">Reference proteome</keyword>
<dbReference type="Gene3D" id="3.40.50.720">
    <property type="entry name" value="NAD(P)-binding Rossmann-like Domain"/>
    <property type="match status" value="1"/>
</dbReference>
<dbReference type="InterPro" id="IPR057326">
    <property type="entry name" value="KR_dom"/>
</dbReference>
<dbReference type="AlphaFoldDB" id="A0A243W9F5"/>
<dbReference type="GO" id="GO:0016020">
    <property type="term" value="C:membrane"/>
    <property type="evidence" value="ECO:0007669"/>
    <property type="project" value="TreeGrafter"/>
</dbReference>
<comment type="caution">
    <text evidence="5">The sequence shown here is derived from an EMBL/GenBank/DDBJ whole genome shotgun (WGS) entry which is preliminary data.</text>
</comment>
<dbReference type="InterPro" id="IPR002347">
    <property type="entry name" value="SDR_fam"/>
</dbReference>
<proteinExistence type="inferred from homology"/>
<dbReference type="PANTHER" id="PTHR44196">
    <property type="entry name" value="DEHYDROGENASE/REDUCTASE SDR FAMILY MEMBER 7B"/>
    <property type="match status" value="1"/>
</dbReference>
<dbReference type="OrthoDB" id="9810734at2"/>
<dbReference type="SUPFAM" id="SSF51735">
    <property type="entry name" value="NAD(P)-binding Rossmann-fold domains"/>
    <property type="match status" value="1"/>
</dbReference>
<dbReference type="RefSeq" id="WP_086595909.1">
    <property type="nucleotide sequence ID" value="NZ_MTSE01000013.1"/>
</dbReference>
<dbReference type="Pfam" id="PF00106">
    <property type="entry name" value="adh_short"/>
    <property type="match status" value="1"/>
</dbReference>
<dbReference type="PRINTS" id="PR00081">
    <property type="entry name" value="GDHRDH"/>
</dbReference>
<dbReference type="SMART" id="SM00822">
    <property type="entry name" value="PKS_KR"/>
    <property type="match status" value="1"/>
</dbReference>
<dbReference type="InterPro" id="IPR036291">
    <property type="entry name" value="NAD(P)-bd_dom_sf"/>
</dbReference>
<evidence type="ECO:0000256" key="1">
    <source>
        <dbReference type="ARBA" id="ARBA00006484"/>
    </source>
</evidence>
<feature type="domain" description="Ketoreductase" evidence="4">
    <location>
        <begin position="6"/>
        <end position="186"/>
    </location>
</feature>
<reference evidence="5 6" key="1">
    <citation type="submission" date="2017-01" db="EMBL/GenBank/DDBJ databases">
        <title>A new Hymenobacter.</title>
        <authorList>
            <person name="Liang Y."/>
            <person name="Feng F."/>
        </authorList>
    </citation>
    <scope>NUCLEOTIDE SEQUENCE [LARGE SCALE GENOMIC DNA]</scope>
    <source>
        <strain evidence="5">MIMBbqt21</strain>
    </source>
</reference>
<evidence type="ECO:0000256" key="2">
    <source>
        <dbReference type="ARBA" id="ARBA00023002"/>
    </source>
</evidence>